<accession>B3E0D7</accession>
<gene>
    <name evidence="1" type="ordered locus">Minf_2312</name>
</gene>
<dbReference type="Proteomes" id="UP000009149">
    <property type="component" value="Chromosome"/>
</dbReference>
<protein>
    <submittedName>
        <fullName evidence="1">Uncharacterized protein</fullName>
    </submittedName>
</protein>
<dbReference type="KEGG" id="min:Minf_2312"/>
<proteinExistence type="predicted"/>
<dbReference type="HOGENOM" id="CLU_3119662_0_0_0"/>
<dbReference type="RefSeq" id="WP_012464646.1">
    <property type="nucleotide sequence ID" value="NC_010794.1"/>
</dbReference>
<dbReference type="EMBL" id="CP000975">
    <property type="protein sequence ID" value="ACD84366.1"/>
    <property type="molecule type" value="Genomic_DNA"/>
</dbReference>
<dbReference type="AlphaFoldDB" id="B3E0D7"/>
<reference evidence="1 2" key="1">
    <citation type="journal article" date="2008" name="Biol. Direct">
        <title>Complete genome sequence of the extremely acidophilic methanotroph isolate V4, Methylacidiphilum infernorum, a representative of the bacterial phylum Verrucomicrobia.</title>
        <authorList>
            <person name="Hou S."/>
            <person name="Makarova K.S."/>
            <person name="Saw J.H."/>
            <person name="Senin P."/>
            <person name="Ly B.V."/>
            <person name="Zhou Z."/>
            <person name="Ren Y."/>
            <person name="Wang J."/>
            <person name="Galperin M.Y."/>
            <person name="Omelchenko M.V."/>
            <person name="Wolf Y.I."/>
            <person name="Yutin N."/>
            <person name="Koonin E.V."/>
            <person name="Stott M.B."/>
            <person name="Mountain B.W."/>
            <person name="Crowe M.A."/>
            <person name="Smirnova A.V."/>
            <person name="Dunfield P.F."/>
            <person name="Feng L."/>
            <person name="Wang L."/>
            <person name="Alam M."/>
        </authorList>
    </citation>
    <scope>NUCLEOTIDE SEQUENCE [LARGE SCALE GENOMIC DNA]</scope>
    <source>
        <strain evidence="2">Isolate V4</strain>
    </source>
</reference>
<name>B3E0D7_METI4</name>
<organism evidence="1 2">
    <name type="scientific">Methylacidiphilum infernorum (isolate V4)</name>
    <name type="common">Methylokorus infernorum (strain V4)</name>
    <dbReference type="NCBI Taxonomy" id="481448"/>
    <lineage>
        <taxon>Bacteria</taxon>
        <taxon>Pseudomonadati</taxon>
        <taxon>Verrucomicrobiota</taxon>
        <taxon>Methylacidiphilae</taxon>
        <taxon>Methylacidiphilales</taxon>
        <taxon>Methylacidiphilaceae</taxon>
        <taxon>Methylacidiphilum (ex Ratnadevi et al. 2023)</taxon>
    </lineage>
</organism>
<evidence type="ECO:0000313" key="1">
    <source>
        <dbReference type="EMBL" id="ACD84366.1"/>
    </source>
</evidence>
<sequence>MESTTCRRHEALEIIKLDPLLDFALLGLKSFGTPLKFLHNARKEEFCFAV</sequence>
<evidence type="ECO:0000313" key="2">
    <source>
        <dbReference type="Proteomes" id="UP000009149"/>
    </source>
</evidence>